<gene>
    <name evidence="10" type="ORF">AVDCRST_MAG11-2092</name>
</gene>
<accession>A0A6J4L4T0</accession>
<dbReference type="GO" id="GO:0006465">
    <property type="term" value="P:signal peptide processing"/>
    <property type="evidence" value="ECO:0007669"/>
    <property type="project" value="TreeGrafter"/>
</dbReference>
<keyword evidence="5 7" id="KW-1133">Transmembrane helix</keyword>
<keyword evidence="4 7" id="KW-0812">Transmembrane</keyword>
<name>A0A6J4L4T0_9BACT</name>
<feature type="transmembrane region" description="Helical" evidence="7">
    <location>
        <begin position="85"/>
        <end position="116"/>
    </location>
</feature>
<evidence type="ECO:0000259" key="8">
    <source>
        <dbReference type="Pfam" id="PF01478"/>
    </source>
</evidence>
<dbReference type="PROSITE" id="PS51257">
    <property type="entry name" value="PROKAR_LIPOPROTEIN"/>
    <property type="match status" value="1"/>
</dbReference>
<evidence type="ECO:0000256" key="4">
    <source>
        <dbReference type="ARBA" id="ARBA00022692"/>
    </source>
</evidence>
<dbReference type="GO" id="GO:0004190">
    <property type="term" value="F:aspartic-type endopeptidase activity"/>
    <property type="evidence" value="ECO:0007669"/>
    <property type="project" value="UniProtKB-EC"/>
</dbReference>
<evidence type="ECO:0000256" key="3">
    <source>
        <dbReference type="ARBA" id="ARBA00022475"/>
    </source>
</evidence>
<dbReference type="EC" id="3.4.23.43" evidence="10"/>
<reference evidence="10" key="1">
    <citation type="submission" date="2020-02" db="EMBL/GenBank/DDBJ databases">
        <authorList>
            <person name="Meier V. D."/>
        </authorList>
    </citation>
    <scope>NUCLEOTIDE SEQUENCE</scope>
    <source>
        <strain evidence="10">AVDCRST_MAG11</strain>
    </source>
</reference>
<organism evidence="10">
    <name type="scientific">uncultured Gemmatimonadaceae bacterium</name>
    <dbReference type="NCBI Taxonomy" id="246130"/>
    <lineage>
        <taxon>Bacteria</taxon>
        <taxon>Pseudomonadati</taxon>
        <taxon>Gemmatimonadota</taxon>
        <taxon>Gemmatimonadia</taxon>
        <taxon>Gemmatimonadales</taxon>
        <taxon>Gemmatimonadaceae</taxon>
        <taxon>environmental samples</taxon>
    </lineage>
</organism>
<dbReference type="PANTHER" id="PTHR30487">
    <property type="entry name" value="TYPE 4 PREPILIN-LIKE PROTEINS LEADER PEPTIDE-PROCESSING ENZYME"/>
    <property type="match status" value="1"/>
</dbReference>
<feature type="transmembrane region" description="Helical" evidence="7">
    <location>
        <begin position="263"/>
        <end position="286"/>
    </location>
</feature>
<dbReference type="GO" id="GO:0032259">
    <property type="term" value="P:methylation"/>
    <property type="evidence" value="ECO:0007669"/>
    <property type="project" value="UniProtKB-KW"/>
</dbReference>
<feature type="domain" description="Prepilin peptidase A24 N-terminal" evidence="9">
    <location>
        <begin position="12"/>
        <end position="94"/>
    </location>
</feature>
<evidence type="ECO:0000256" key="6">
    <source>
        <dbReference type="ARBA" id="ARBA00023136"/>
    </source>
</evidence>
<evidence type="ECO:0000256" key="7">
    <source>
        <dbReference type="SAM" id="Phobius"/>
    </source>
</evidence>
<dbReference type="EMBL" id="CADCTU010000493">
    <property type="protein sequence ID" value="CAA9322905.1"/>
    <property type="molecule type" value="Genomic_DNA"/>
</dbReference>
<dbReference type="Gene3D" id="1.20.120.1220">
    <property type="match status" value="1"/>
</dbReference>
<comment type="similarity">
    <text evidence="2">Belongs to the peptidase A24 family.</text>
</comment>
<sequence>MSDRAVQLLAFLVGACVGSFLNVCIARWPHDLSVVSPPSRCPKCERPIRAYENVPIVGWLLLRGRCAGCNLPIAPTYPAIELLVALGWLAAAAAFGPTLTAVRVAVFGTVLLGIAVTDLKHYLIPDGFTVFGLVWLLAAALAGHAVGDQGPFASFPDAVVGACAGAGGIAIVGWLGEVALKKEAMGFGDVTLMAVVGAALGAERALLTVFVGALLAVVIFLGVVYPVARLRWRSRGVGAAGEQLGLALGPQGDGEFELPHVPFGVFLAPAALLTLLFGYPAVAWYLQRL</sequence>
<dbReference type="GO" id="GO:0008168">
    <property type="term" value="F:methyltransferase activity"/>
    <property type="evidence" value="ECO:0007669"/>
    <property type="project" value="UniProtKB-KW"/>
</dbReference>
<dbReference type="InterPro" id="IPR000045">
    <property type="entry name" value="Prepilin_IV_endopep_pep"/>
</dbReference>
<feature type="transmembrane region" description="Helical" evidence="7">
    <location>
        <begin position="158"/>
        <end position="180"/>
    </location>
</feature>
<dbReference type="Pfam" id="PF06750">
    <property type="entry name" value="A24_N_bact"/>
    <property type="match status" value="1"/>
</dbReference>
<keyword evidence="6 7" id="KW-0472">Membrane</keyword>
<keyword evidence="10" id="KW-0378">Hydrolase</keyword>
<keyword evidence="3" id="KW-1003">Cell membrane</keyword>
<proteinExistence type="inferred from homology"/>
<comment type="subcellular location">
    <subcellularLocation>
        <location evidence="1">Cell membrane</location>
        <topology evidence="1">Multi-pass membrane protein</topology>
    </subcellularLocation>
</comment>
<dbReference type="AlphaFoldDB" id="A0A6J4L4T0"/>
<keyword evidence="10" id="KW-0489">Methyltransferase</keyword>
<dbReference type="PANTHER" id="PTHR30487:SF0">
    <property type="entry name" value="PREPILIN LEADER PEPTIDASE_N-METHYLTRANSFERASE-RELATED"/>
    <property type="match status" value="1"/>
</dbReference>
<keyword evidence="10" id="KW-0808">Transferase</keyword>
<evidence type="ECO:0000313" key="10">
    <source>
        <dbReference type="EMBL" id="CAA9322905.1"/>
    </source>
</evidence>
<evidence type="ECO:0000256" key="2">
    <source>
        <dbReference type="ARBA" id="ARBA00005801"/>
    </source>
</evidence>
<dbReference type="EC" id="2.1.1.-" evidence="10"/>
<evidence type="ECO:0000256" key="1">
    <source>
        <dbReference type="ARBA" id="ARBA00004651"/>
    </source>
</evidence>
<dbReference type="GO" id="GO:0005886">
    <property type="term" value="C:plasma membrane"/>
    <property type="evidence" value="ECO:0007669"/>
    <property type="project" value="UniProtKB-SubCell"/>
</dbReference>
<feature type="domain" description="Prepilin type IV endopeptidase peptidase" evidence="8">
    <location>
        <begin position="106"/>
        <end position="220"/>
    </location>
</feature>
<protein>
    <submittedName>
        <fullName evidence="10">Leader peptidase (Prepilin peptidase) / N-methyltransferase</fullName>
        <ecNumber evidence="10">2.1.1.-</ecNumber>
        <ecNumber evidence="10">3.4.23.43</ecNumber>
    </submittedName>
</protein>
<evidence type="ECO:0000259" key="9">
    <source>
        <dbReference type="Pfam" id="PF06750"/>
    </source>
</evidence>
<feature type="transmembrane region" description="Helical" evidence="7">
    <location>
        <begin position="128"/>
        <end position="146"/>
    </location>
</feature>
<feature type="transmembrane region" description="Helical" evidence="7">
    <location>
        <begin position="192"/>
        <end position="225"/>
    </location>
</feature>
<dbReference type="InterPro" id="IPR010627">
    <property type="entry name" value="Prepilin_pept_A24_N"/>
</dbReference>
<dbReference type="InterPro" id="IPR050882">
    <property type="entry name" value="Prepilin_peptidase/N-MTase"/>
</dbReference>
<dbReference type="Pfam" id="PF01478">
    <property type="entry name" value="Peptidase_A24"/>
    <property type="match status" value="1"/>
</dbReference>
<evidence type="ECO:0000256" key="5">
    <source>
        <dbReference type="ARBA" id="ARBA00022989"/>
    </source>
</evidence>